<keyword evidence="2" id="KW-1185">Reference proteome</keyword>
<reference evidence="1 2" key="1">
    <citation type="submission" date="2022-06" db="EMBL/GenBank/DDBJ databases">
        <title>Paraconexibacter antarcticus.</title>
        <authorList>
            <person name="Kim C.S."/>
        </authorList>
    </citation>
    <scope>NUCLEOTIDE SEQUENCE [LARGE SCALE GENOMIC DNA]</scope>
    <source>
        <strain evidence="1 2">02-257</strain>
    </source>
</reference>
<dbReference type="Proteomes" id="UP001056035">
    <property type="component" value="Chromosome"/>
</dbReference>
<name>A0ABY5DPX4_9ACTN</name>
<sequence>MSTSLTVREARAQIVLEAILRHPGQVHTRNDIRGLSNFDRWGDDIFSAAVDDLVRDGRLTEAASGLRLSQQVPA</sequence>
<gene>
    <name evidence="1" type="ORF">NBH00_14840</name>
</gene>
<protein>
    <submittedName>
        <fullName evidence="1">Uncharacterized protein</fullName>
    </submittedName>
</protein>
<dbReference type="RefSeq" id="WP_254569371.1">
    <property type="nucleotide sequence ID" value="NZ_CP098502.1"/>
</dbReference>
<dbReference type="EMBL" id="CP098502">
    <property type="protein sequence ID" value="UTI62634.1"/>
    <property type="molecule type" value="Genomic_DNA"/>
</dbReference>
<evidence type="ECO:0000313" key="1">
    <source>
        <dbReference type="EMBL" id="UTI62634.1"/>
    </source>
</evidence>
<proteinExistence type="predicted"/>
<accession>A0ABY5DPX4</accession>
<organism evidence="1 2">
    <name type="scientific">Paraconexibacter antarcticus</name>
    <dbReference type="NCBI Taxonomy" id="2949664"/>
    <lineage>
        <taxon>Bacteria</taxon>
        <taxon>Bacillati</taxon>
        <taxon>Actinomycetota</taxon>
        <taxon>Thermoleophilia</taxon>
        <taxon>Solirubrobacterales</taxon>
        <taxon>Paraconexibacteraceae</taxon>
        <taxon>Paraconexibacter</taxon>
    </lineage>
</organism>
<evidence type="ECO:0000313" key="2">
    <source>
        <dbReference type="Proteomes" id="UP001056035"/>
    </source>
</evidence>